<gene>
    <name evidence="1" type="ORF">KTC_54890</name>
</gene>
<proteinExistence type="predicted"/>
<accession>A0A455STC2</accession>
<dbReference type="EMBL" id="AP019376">
    <property type="protein sequence ID" value="BBH90738.1"/>
    <property type="molecule type" value="Genomic_DNA"/>
</dbReference>
<protein>
    <submittedName>
        <fullName evidence="1">Uncharacterized protein</fullName>
    </submittedName>
</protein>
<name>A0A455STC2_9CHLR</name>
<organism evidence="1">
    <name type="scientific">Thermosporothrix sp. COM3</name>
    <dbReference type="NCBI Taxonomy" id="2490863"/>
    <lineage>
        <taxon>Bacteria</taxon>
        <taxon>Bacillati</taxon>
        <taxon>Chloroflexota</taxon>
        <taxon>Ktedonobacteria</taxon>
        <taxon>Ktedonobacterales</taxon>
        <taxon>Thermosporotrichaceae</taxon>
        <taxon>Thermosporothrix</taxon>
    </lineage>
</organism>
<sequence>MYIFEAGEKTWNGCISSMTLEKGNGVSDRECAVTEDGTWYNEKSEANSVYYHLLHPSAQLLSAKQ</sequence>
<dbReference type="AlphaFoldDB" id="A0A455STC2"/>
<evidence type="ECO:0000313" key="1">
    <source>
        <dbReference type="EMBL" id="BBH90738.1"/>
    </source>
</evidence>
<reference evidence="1" key="1">
    <citation type="submission" date="2018-12" db="EMBL/GenBank/DDBJ databases">
        <title>Novel natural products biosynthetic potential of the class Ktedonobacteria.</title>
        <authorList>
            <person name="Zheng Y."/>
            <person name="Saitou A."/>
            <person name="Wang C.M."/>
            <person name="Toyoda A."/>
            <person name="Minakuchi Y."/>
            <person name="Sekiguchi Y."/>
            <person name="Ueda K."/>
            <person name="Takano H."/>
            <person name="Sakai Y."/>
            <person name="Yokota A."/>
            <person name="Yabe S."/>
        </authorList>
    </citation>
    <scope>NUCLEOTIDE SEQUENCE</scope>
    <source>
        <strain evidence="1">COM3</strain>
    </source>
</reference>